<keyword evidence="2" id="KW-0238">DNA-binding</keyword>
<dbReference type="OrthoDB" id="8584262at2"/>
<evidence type="ECO:0000256" key="3">
    <source>
        <dbReference type="ARBA" id="ARBA00023163"/>
    </source>
</evidence>
<gene>
    <name evidence="5" type="ORF">D4739_10305</name>
</gene>
<evidence type="ECO:0000313" key="6">
    <source>
        <dbReference type="Proteomes" id="UP000276542"/>
    </source>
</evidence>
<proteinExistence type="predicted"/>
<evidence type="ECO:0000256" key="2">
    <source>
        <dbReference type="ARBA" id="ARBA00023125"/>
    </source>
</evidence>
<dbReference type="Pfam" id="PF07702">
    <property type="entry name" value="UTRA"/>
    <property type="match status" value="1"/>
</dbReference>
<dbReference type="SUPFAM" id="SSF46785">
    <property type="entry name" value="Winged helix' DNA-binding domain"/>
    <property type="match status" value="1"/>
</dbReference>
<sequence>MSHRPSDPDHAGGDERVSAATAAIIARVRQLARANELLPGERLGSERALAESLSVARSALRSALEYLEQRGEIRRAMGRSGGVFVSDGRIERNLNTIQGVPDLLRYQGFTSSTEVIRAGLATAGPAERRHLQLREGASVIRLLRRRDADGVPLSLDAMSLPAQLFPGWLQLDLTSSVYQLMSAHYGVEVARAEESSDVRAASPEEAAILGIGTGDPLLQVWRTTWDADERPVEFAHDLFRADRTRITMRRYGARWKRAD</sequence>
<dbReference type="Proteomes" id="UP000276542">
    <property type="component" value="Unassembled WGS sequence"/>
</dbReference>
<dbReference type="GO" id="GO:0003677">
    <property type="term" value="F:DNA binding"/>
    <property type="evidence" value="ECO:0007669"/>
    <property type="project" value="UniProtKB-KW"/>
</dbReference>
<dbReference type="PRINTS" id="PR00035">
    <property type="entry name" value="HTHGNTR"/>
</dbReference>
<protein>
    <submittedName>
        <fullName evidence="5">GntR family transcriptional regulator</fullName>
    </submittedName>
</protein>
<dbReference type="InterPro" id="IPR036390">
    <property type="entry name" value="WH_DNA-bd_sf"/>
</dbReference>
<dbReference type="SMART" id="SM00345">
    <property type="entry name" value="HTH_GNTR"/>
    <property type="match status" value="1"/>
</dbReference>
<dbReference type="InterPro" id="IPR050679">
    <property type="entry name" value="Bact_HTH_transcr_reg"/>
</dbReference>
<dbReference type="PROSITE" id="PS50949">
    <property type="entry name" value="HTH_GNTR"/>
    <property type="match status" value="1"/>
</dbReference>
<dbReference type="SUPFAM" id="SSF64288">
    <property type="entry name" value="Chorismate lyase-like"/>
    <property type="match status" value="1"/>
</dbReference>
<reference evidence="6" key="1">
    <citation type="submission" date="2018-09" db="EMBL/GenBank/DDBJ databases">
        <authorList>
            <person name="Zhu H."/>
        </authorList>
    </citation>
    <scope>NUCLEOTIDE SEQUENCE [LARGE SCALE GENOMIC DNA]</scope>
    <source>
        <strain evidence="6">K1W22B-1</strain>
    </source>
</reference>
<dbReference type="InterPro" id="IPR011663">
    <property type="entry name" value="UTRA"/>
</dbReference>
<dbReference type="SMART" id="SM00866">
    <property type="entry name" value="UTRA"/>
    <property type="match status" value="1"/>
</dbReference>
<dbReference type="AlphaFoldDB" id="A0A3A5H7D4"/>
<dbReference type="PANTHER" id="PTHR44846">
    <property type="entry name" value="MANNOSYL-D-GLYCERATE TRANSPORT/METABOLISM SYSTEM REPRESSOR MNGR-RELATED"/>
    <property type="match status" value="1"/>
</dbReference>
<accession>A0A3A5H7D4</accession>
<evidence type="ECO:0000259" key="4">
    <source>
        <dbReference type="PROSITE" id="PS50949"/>
    </source>
</evidence>
<dbReference type="Gene3D" id="1.10.10.10">
    <property type="entry name" value="Winged helix-like DNA-binding domain superfamily/Winged helix DNA-binding domain"/>
    <property type="match status" value="1"/>
</dbReference>
<dbReference type="InterPro" id="IPR000524">
    <property type="entry name" value="Tscrpt_reg_HTH_GntR"/>
</dbReference>
<comment type="caution">
    <text evidence="5">The sequence shown here is derived from an EMBL/GenBank/DDBJ whole genome shotgun (WGS) entry which is preliminary data.</text>
</comment>
<dbReference type="Pfam" id="PF00392">
    <property type="entry name" value="GntR"/>
    <property type="match status" value="1"/>
</dbReference>
<name>A0A3A5H7D4_9ACTN</name>
<keyword evidence="3" id="KW-0804">Transcription</keyword>
<dbReference type="Gene3D" id="3.40.1410.10">
    <property type="entry name" value="Chorismate lyase-like"/>
    <property type="match status" value="1"/>
</dbReference>
<organism evidence="5 6">
    <name type="scientific">Nocardioides cavernaquae</name>
    <dbReference type="NCBI Taxonomy" id="2321396"/>
    <lineage>
        <taxon>Bacteria</taxon>
        <taxon>Bacillati</taxon>
        <taxon>Actinomycetota</taxon>
        <taxon>Actinomycetes</taxon>
        <taxon>Propionibacteriales</taxon>
        <taxon>Nocardioidaceae</taxon>
        <taxon>Nocardioides</taxon>
    </lineage>
</organism>
<dbReference type="InterPro" id="IPR036388">
    <property type="entry name" value="WH-like_DNA-bd_sf"/>
</dbReference>
<dbReference type="EMBL" id="QYRP01000002">
    <property type="protein sequence ID" value="RJS46566.1"/>
    <property type="molecule type" value="Genomic_DNA"/>
</dbReference>
<keyword evidence="6" id="KW-1185">Reference proteome</keyword>
<dbReference type="RefSeq" id="WP_120060537.1">
    <property type="nucleotide sequence ID" value="NZ_QYRP01000002.1"/>
</dbReference>
<keyword evidence="1" id="KW-0805">Transcription regulation</keyword>
<dbReference type="InterPro" id="IPR028978">
    <property type="entry name" value="Chorismate_lyase_/UTRA_dom_sf"/>
</dbReference>
<evidence type="ECO:0000313" key="5">
    <source>
        <dbReference type="EMBL" id="RJS46566.1"/>
    </source>
</evidence>
<dbReference type="GO" id="GO:0003700">
    <property type="term" value="F:DNA-binding transcription factor activity"/>
    <property type="evidence" value="ECO:0007669"/>
    <property type="project" value="InterPro"/>
</dbReference>
<feature type="domain" description="HTH gntR-type" evidence="4">
    <location>
        <begin position="18"/>
        <end position="88"/>
    </location>
</feature>
<evidence type="ECO:0000256" key="1">
    <source>
        <dbReference type="ARBA" id="ARBA00023015"/>
    </source>
</evidence>